<dbReference type="EMBL" id="ADBJ01000015">
    <property type="protein sequence ID" value="EFA83408.1"/>
    <property type="molecule type" value="Genomic_DNA"/>
</dbReference>
<sequence>MIRYCYLLRSMKMNDIDVNNINNNNNNINNSNH</sequence>
<proteinExistence type="predicted"/>
<reference evidence="1 2" key="1">
    <citation type="journal article" date="2011" name="Genome Res.">
        <title>Phylogeny-wide analysis of social amoeba genomes highlights ancient origins for complex intercellular communication.</title>
        <authorList>
            <person name="Heidel A.J."/>
            <person name="Lawal H.M."/>
            <person name="Felder M."/>
            <person name="Schilde C."/>
            <person name="Helps N.R."/>
            <person name="Tunggal B."/>
            <person name="Rivero F."/>
            <person name="John U."/>
            <person name="Schleicher M."/>
            <person name="Eichinger L."/>
            <person name="Platzer M."/>
            <person name="Noegel A.A."/>
            <person name="Schaap P."/>
            <person name="Gloeckner G."/>
        </authorList>
    </citation>
    <scope>NUCLEOTIDE SEQUENCE [LARGE SCALE GENOMIC DNA]</scope>
    <source>
        <strain evidence="2">ATCC 26659 / Pp 5 / PN500</strain>
    </source>
</reference>
<accession>D3B543</accession>
<protein>
    <submittedName>
        <fullName evidence="1">Uncharacterized protein</fullName>
    </submittedName>
</protein>
<dbReference type="GeneID" id="31359041"/>
<dbReference type="RefSeq" id="XP_020435525.1">
    <property type="nucleotide sequence ID" value="XM_020574483.1"/>
</dbReference>
<keyword evidence="2" id="KW-1185">Reference proteome</keyword>
<comment type="caution">
    <text evidence="1">The sequence shown here is derived from an EMBL/GenBank/DDBJ whole genome shotgun (WGS) entry which is preliminary data.</text>
</comment>
<name>D3B543_HETP5</name>
<dbReference type="Proteomes" id="UP000001396">
    <property type="component" value="Unassembled WGS sequence"/>
</dbReference>
<evidence type="ECO:0000313" key="1">
    <source>
        <dbReference type="EMBL" id="EFA83408.1"/>
    </source>
</evidence>
<dbReference type="InParanoid" id="D3B543"/>
<gene>
    <name evidence="1" type="ORF">PPL_03554</name>
</gene>
<dbReference type="AlphaFoldDB" id="D3B543"/>
<evidence type="ECO:0000313" key="2">
    <source>
        <dbReference type="Proteomes" id="UP000001396"/>
    </source>
</evidence>
<organism evidence="1 2">
    <name type="scientific">Heterostelium pallidum (strain ATCC 26659 / Pp 5 / PN500)</name>
    <name type="common">Cellular slime mold</name>
    <name type="synonym">Polysphondylium pallidum</name>
    <dbReference type="NCBI Taxonomy" id="670386"/>
    <lineage>
        <taxon>Eukaryota</taxon>
        <taxon>Amoebozoa</taxon>
        <taxon>Evosea</taxon>
        <taxon>Eumycetozoa</taxon>
        <taxon>Dictyostelia</taxon>
        <taxon>Acytosteliales</taxon>
        <taxon>Acytosteliaceae</taxon>
        <taxon>Heterostelium</taxon>
    </lineage>
</organism>